<dbReference type="RefSeq" id="WP_338397989.1">
    <property type="nucleotide sequence ID" value="NZ_AP025292.1"/>
</dbReference>
<dbReference type="Proteomes" id="UP001354989">
    <property type="component" value="Chromosome"/>
</dbReference>
<dbReference type="InterPro" id="IPR004675">
    <property type="entry name" value="AhpD_core"/>
</dbReference>
<dbReference type="InterPro" id="IPR003779">
    <property type="entry name" value="CMD-like"/>
</dbReference>
<dbReference type="PANTHER" id="PTHR35446">
    <property type="entry name" value="SI:CH211-175M2.5"/>
    <property type="match status" value="1"/>
</dbReference>
<dbReference type="SUPFAM" id="SSF69118">
    <property type="entry name" value="AhpD-like"/>
    <property type="match status" value="1"/>
</dbReference>
<dbReference type="Gene3D" id="1.20.1290.10">
    <property type="entry name" value="AhpD-like"/>
    <property type="match status" value="1"/>
</dbReference>
<name>A0ABN6L6Y5_9BACT</name>
<organism evidence="2 3">
    <name type="scientific">Persicobacter psychrovividus</name>
    <dbReference type="NCBI Taxonomy" id="387638"/>
    <lineage>
        <taxon>Bacteria</taxon>
        <taxon>Pseudomonadati</taxon>
        <taxon>Bacteroidota</taxon>
        <taxon>Cytophagia</taxon>
        <taxon>Cytophagales</taxon>
        <taxon>Persicobacteraceae</taxon>
        <taxon>Persicobacter</taxon>
    </lineage>
</organism>
<keyword evidence="3" id="KW-1185">Reference proteome</keyword>
<evidence type="ECO:0000259" key="1">
    <source>
        <dbReference type="Pfam" id="PF02627"/>
    </source>
</evidence>
<evidence type="ECO:0000313" key="2">
    <source>
        <dbReference type="EMBL" id="BDC98974.1"/>
    </source>
</evidence>
<dbReference type="InterPro" id="IPR029032">
    <property type="entry name" value="AhpD-like"/>
</dbReference>
<reference evidence="2 3" key="1">
    <citation type="submission" date="2021-12" db="EMBL/GenBank/DDBJ databases">
        <title>Genome sequencing of bacteria with rrn-lacking chromosome and rrn-plasmid.</title>
        <authorList>
            <person name="Anda M."/>
            <person name="Iwasaki W."/>
        </authorList>
    </citation>
    <scope>NUCLEOTIDE SEQUENCE [LARGE SCALE GENOMIC DNA]</scope>
    <source>
        <strain evidence="2 3">NBRC 101262</strain>
    </source>
</reference>
<gene>
    <name evidence="2" type="ORF">PEPS_12550</name>
</gene>
<dbReference type="PANTHER" id="PTHR35446:SF3">
    <property type="entry name" value="CMD DOMAIN-CONTAINING PROTEIN"/>
    <property type="match status" value="1"/>
</dbReference>
<feature type="domain" description="Carboxymuconolactone decarboxylase-like" evidence="1">
    <location>
        <begin position="47"/>
        <end position="108"/>
    </location>
</feature>
<sequence>MANFTVPSKEQVSEENQKSFTNLKGALGFVPNIYAYMAHSKTALKDYLALSGRKSSLSIKEQEIVNLATSQLNGCQYCLGAHTMIAKNNGFSGEQVIEARNGEASYDEKLNVLAQFTKEAVDNRGSVSEASKDKFFEAGFTEENLVDVVMLIGDRTITNLMHNLAQFKVDFPAADPMD</sequence>
<evidence type="ECO:0000313" key="3">
    <source>
        <dbReference type="Proteomes" id="UP001354989"/>
    </source>
</evidence>
<proteinExistence type="predicted"/>
<dbReference type="EMBL" id="AP025292">
    <property type="protein sequence ID" value="BDC98974.1"/>
    <property type="molecule type" value="Genomic_DNA"/>
</dbReference>
<dbReference type="Pfam" id="PF02627">
    <property type="entry name" value="CMD"/>
    <property type="match status" value="1"/>
</dbReference>
<protein>
    <submittedName>
        <fullName evidence="2">Alkyl hydroperoxide reductase AhpD</fullName>
    </submittedName>
</protein>
<accession>A0ABN6L6Y5</accession>
<dbReference type="NCBIfam" id="TIGR00778">
    <property type="entry name" value="ahpD_dom"/>
    <property type="match status" value="1"/>
</dbReference>